<dbReference type="InterPro" id="IPR000182">
    <property type="entry name" value="GNAT_dom"/>
</dbReference>
<keyword evidence="3" id="KW-1185">Reference proteome</keyword>
<dbReference type="PANTHER" id="PTHR43451:SF1">
    <property type="entry name" value="ACETYLTRANSFERASE"/>
    <property type="match status" value="1"/>
</dbReference>
<proteinExistence type="predicted"/>
<dbReference type="InterPro" id="IPR052564">
    <property type="entry name" value="N-acetyltrans/Recomb-assoc"/>
</dbReference>
<dbReference type="GO" id="GO:0016746">
    <property type="term" value="F:acyltransferase activity"/>
    <property type="evidence" value="ECO:0007669"/>
    <property type="project" value="UniProtKB-KW"/>
</dbReference>
<organism evidence="2 3">
    <name type="scientific">Variovorax rhizosphaerae</name>
    <dbReference type="NCBI Taxonomy" id="1836200"/>
    <lineage>
        <taxon>Bacteria</taxon>
        <taxon>Pseudomonadati</taxon>
        <taxon>Pseudomonadota</taxon>
        <taxon>Betaproteobacteria</taxon>
        <taxon>Burkholderiales</taxon>
        <taxon>Comamonadaceae</taxon>
        <taxon>Variovorax</taxon>
    </lineage>
</organism>
<keyword evidence="2" id="KW-0808">Transferase</keyword>
<evidence type="ECO:0000313" key="2">
    <source>
        <dbReference type="EMBL" id="MEJ8850636.1"/>
    </source>
</evidence>
<dbReference type="PANTHER" id="PTHR43451">
    <property type="entry name" value="ACETYLTRANSFERASE (GNAT) FAMILY PROTEIN"/>
    <property type="match status" value="1"/>
</dbReference>
<feature type="domain" description="N-acetyltransferase" evidence="1">
    <location>
        <begin position="3"/>
        <end position="154"/>
    </location>
</feature>
<dbReference type="CDD" id="cd04301">
    <property type="entry name" value="NAT_SF"/>
    <property type="match status" value="1"/>
</dbReference>
<evidence type="ECO:0000313" key="3">
    <source>
        <dbReference type="Proteomes" id="UP001385892"/>
    </source>
</evidence>
<dbReference type="Pfam" id="PF13673">
    <property type="entry name" value="Acetyltransf_10"/>
    <property type="match status" value="1"/>
</dbReference>
<reference evidence="2 3" key="1">
    <citation type="submission" date="2024-03" db="EMBL/GenBank/DDBJ databases">
        <title>Novel species of the genus Variovorax.</title>
        <authorList>
            <person name="Liu Q."/>
            <person name="Xin Y.-H."/>
        </authorList>
    </citation>
    <scope>NUCLEOTIDE SEQUENCE [LARGE SCALE GENOMIC DNA]</scope>
    <source>
        <strain evidence="2 3">KACC 18900</strain>
    </source>
</reference>
<gene>
    <name evidence="2" type="ORF">WKW82_28630</name>
</gene>
<dbReference type="RefSeq" id="WP_340346030.1">
    <property type="nucleotide sequence ID" value="NZ_JBBKZT010000016.1"/>
</dbReference>
<keyword evidence="2" id="KW-0012">Acyltransferase</keyword>
<evidence type="ECO:0000259" key="1">
    <source>
        <dbReference type="PROSITE" id="PS51186"/>
    </source>
</evidence>
<dbReference type="Proteomes" id="UP001385892">
    <property type="component" value="Unassembled WGS sequence"/>
</dbReference>
<comment type="caution">
    <text evidence="2">The sequence shown here is derived from an EMBL/GenBank/DDBJ whole genome shotgun (WGS) entry which is preliminary data.</text>
</comment>
<dbReference type="Gene3D" id="3.40.630.30">
    <property type="match status" value="1"/>
</dbReference>
<dbReference type="SUPFAM" id="SSF55729">
    <property type="entry name" value="Acyl-CoA N-acyltransferases (Nat)"/>
    <property type="match status" value="1"/>
</dbReference>
<protein>
    <submittedName>
        <fullName evidence="2">GNAT family N-acetyltransferase</fullName>
        <ecNumber evidence="2">2.3.1.-</ecNumber>
    </submittedName>
</protein>
<accession>A0ABU8WT05</accession>
<dbReference type="EMBL" id="JBBKZT010000016">
    <property type="protein sequence ID" value="MEJ8850636.1"/>
    <property type="molecule type" value="Genomic_DNA"/>
</dbReference>
<dbReference type="EC" id="2.3.1.-" evidence="2"/>
<dbReference type="InterPro" id="IPR016181">
    <property type="entry name" value="Acyl_CoA_acyltransferase"/>
</dbReference>
<dbReference type="PROSITE" id="PS51186">
    <property type="entry name" value="GNAT"/>
    <property type="match status" value="1"/>
</dbReference>
<sequence>MTIQISRASTDDAEAISQLIQKLVHHFTVDPEGRGAEVFLKSAEVDAIRGYIAAPNFCYFVARDEDHLAGFVGVRDNAHLYHLFVDPLHQGRGLGRQLWDQAKAWAITEGNGSGFTVNSSPNAIPVYERFGFQATGERTEMNGIAFVPMRLELVAWRAD</sequence>
<name>A0ABU8WT05_9BURK</name>